<feature type="region of interest" description="Disordered" evidence="8">
    <location>
        <begin position="231"/>
        <end position="262"/>
    </location>
</feature>
<dbReference type="PROSITE" id="PS50011">
    <property type="entry name" value="PROTEIN_KINASE_DOM"/>
    <property type="match status" value="1"/>
</dbReference>
<dbReference type="GO" id="GO:0005829">
    <property type="term" value="C:cytosol"/>
    <property type="evidence" value="ECO:0007669"/>
    <property type="project" value="TreeGrafter"/>
</dbReference>
<dbReference type="InterPro" id="IPR045864">
    <property type="entry name" value="aa-tRNA-synth_II/BPL/LPL"/>
</dbReference>
<evidence type="ECO:0000259" key="9">
    <source>
        <dbReference type="PROSITE" id="PS50011"/>
    </source>
</evidence>
<evidence type="ECO:0000256" key="5">
    <source>
        <dbReference type="ARBA" id="ARBA00022917"/>
    </source>
</evidence>
<keyword evidence="10" id="KW-0396">Initiation factor</keyword>
<evidence type="ECO:0000256" key="1">
    <source>
        <dbReference type="ARBA" id="ARBA00022679"/>
    </source>
</evidence>
<feature type="region of interest" description="Disordered" evidence="8">
    <location>
        <begin position="1050"/>
        <end position="1073"/>
    </location>
</feature>
<feature type="region of interest" description="Disordered" evidence="8">
    <location>
        <begin position="184"/>
        <end position="207"/>
    </location>
</feature>
<dbReference type="InterPro" id="IPR050339">
    <property type="entry name" value="CC_SR_Kinase"/>
</dbReference>
<feature type="compositionally biased region" description="Acidic residues" evidence="8">
    <location>
        <begin position="1050"/>
        <end position="1059"/>
    </location>
</feature>
<dbReference type="GO" id="GO:0004694">
    <property type="term" value="F:eukaryotic translation initiation factor 2alpha kinase activity"/>
    <property type="evidence" value="ECO:0007669"/>
    <property type="project" value="TreeGrafter"/>
</dbReference>
<dbReference type="InterPro" id="IPR017441">
    <property type="entry name" value="Protein_kinase_ATP_BS"/>
</dbReference>
<feature type="binding site" evidence="7">
    <location>
        <position position="133"/>
    </location>
    <ligand>
        <name>ATP</name>
        <dbReference type="ChEBI" id="CHEBI:30616"/>
    </ligand>
</feature>
<name>A0A061RY03_9CHLO</name>
<accession>A0A061RY03</accession>
<keyword evidence="5" id="KW-0648">Protein biosynthesis</keyword>
<dbReference type="PANTHER" id="PTHR11042:SF136">
    <property type="entry name" value="EIF-2-ALPHA KINASE GCN2"/>
    <property type="match status" value="1"/>
</dbReference>
<dbReference type="PROSITE" id="PS00108">
    <property type="entry name" value="PROTEIN_KINASE_ST"/>
    <property type="match status" value="1"/>
</dbReference>
<feature type="compositionally biased region" description="Gly residues" evidence="8">
    <location>
        <begin position="358"/>
        <end position="369"/>
    </location>
</feature>
<keyword evidence="4 7" id="KW-0067">ATP-binding</keyword>
<dbReference type="Pfam" id="PF12745">
    <property type="entry name" value="HGTP_anticodon2"/>
    <property type="match status" value="1"/>
</dbReference>
<dbReference type="InterPro" id="IPR024435">
    <property type="entry name" value="HisRS-related_dom"/>
</dbReference>
<feature type="compositionally biased region" description="Basic and acidic residues" evidence="8">
    <location>
        <begin position="231"/>
        <end position="240"/>
    </location>
</feature>
<feature type="region of interest" description="Disordered" evidence="8">
    <location>
        <begin position="349"/>
        <end position="385"/>
    </location>
</feature>
<dbReference type="PROSITE" id="PS00107">
    <property type="entry name" value="PROTEIN_KINASE_ATP"/>
    <property type="match status" value="1"/>
</dbReference>
<dbReference type="GO" id="GO:0005634">
    <property type="term" value="C:nucleus"/>
    <property type="evidence" value="ECO:0007669"/>
    <property type="project" value="TreeGrafter"/>
</dbReference>
<dbReference type="Gene3D" id="1.10.510.10">
    <property type="entry name" value="Transferase(Phosphotransferase) domain 1"/>
    <property type="match status" value="1"/>
</dbReference>
<organism evidence="10">
    <name type="scientific">Tetraselmis sp. GSL018</name>
    <dbReference type="NCBI Taxonomy" id="582737"/>
    <lineage>
        <taxon>Eukaryota</taxon>
        <taxon>Viridiplantae</taxon>
        <taxon>Chlorophyta</taxon>
        <taxon>core chlorophytes</taxon>
        <taxon>Chlorodendrophyceae</taxon>
        <taxon>Chlorodendrales</taxon>
        <taxon>Chlorodendraceae</taxon>
        <taxon>Tetraselmis</taxon>
    </lineage>
</organism>
<evidence type="ECO:0000313" key="10">
    <source>
        <dbReference type="EMBL" id="JAC75555.1"/>
    </source>
</evidence>
<evidence type="ECO:0000256" key="6">
    <source>
        <dbReference type="ARBA" id="ARBA00037982"/>
    </source>
</evidence>
<dbReference type="CDD" id="cd14046">
    <property type="entry name" value="STKc_EIF2AK4_GCN2_rpt2"/>
    <property type="match status" value="1"/>
</dbReference>
<dbReference type="Gene3D" id="3.30.200.20">
    <property type="entry name" value="Phosphorylase Kinase, domain 1"/>
    <property type="match status" value="1"/>
</dbReference>
<dbReference type="InterPro" id="IPR000719">
    <property type="entry name" value="Prot_kinase_dom"/>
</dbReference>
<dbReference type="Gene3D" id="3.40.50.800">
    <property type="entry name" value="Anticodon-binding domain"/>
    <property type="match status" value="1"/>
</dbReference>
<keyword evidence="3 10" id="KW-0418">Kinase</keyword>
<comment type="similarity">
    <text evidence="6">Belongs to the protein kinase superfamily. Ser/Thr protein kinase family. GCN2 subfamily.</text>
</comment>
<dbReference type="Pfam" id="PF00069">
    <property type="entry name" value="Pkinase"/>
    <property type="match status" value="2"/>
</dbReference>
<dbReference type="SUPFAM" id="SSF55681">
    <property type="entry name" value="Class II aaRS and biotin synthetases"/>
    <property type="match status" value="1"/>
</dbReference>
<protein>
    <submittedName>
        <fullName evidence="10">Eukaryotic translation initiation factor 2-alpha kinase 4</fullName>
    </submittedName>
</protein>
<dbReference type="SUPFAM" id="SSF56112">
    <property type="entry name" value="Protein kinase-like (PK-like)"/>
    <property type="match status" value="1"/>
</dbReference>
<dbReference type="PANTHER" id="PTHR11042">
    <property type="entry name" value="EUKARYOTIC TRANSLATION INITIATION FACTOR 2-ALPHA KINASE EIF2-ALPHA KINASE -RELATED"/>
    <property type="match status" value="1"/>
</dbReference>
<evidence type="ECO:0000256" key="2">
    <source>
        <dbReference type="ARBA" id="ARBA00022741"/>
    </source>
</evidence>
<reference evidence="10" key="1">
    <citation type="submission" date="2014-05" db="EMBL/GenBank/DDBJ databases">
        <title>The transcriptome of the halophilic microalga Tetraselmis sp. GSL018 isolated from the Great Salt Lake, Utah.</title>
        <authorList>
            <person name="Jinkerson R.E."/>
            <person name="D'Adamo S."/>
            <person name="Posewitz M.C."/>
        </authorList>
    </citation>
    <scope>NUCLEOTIDE SEQUENCE</scope>
    <source>
        <strain evidence="10">GSL018</strain>
    </source>
</reference>
<evidence type="ECO:0000256" key="8">
    <source>
        <dbReference type="SAM" id="MobiDB-lite"/>
    </source>
</evidence>
<evidence type="ECO:0000256" key="7">
    <source>
        <dbReference type="PROSITE-ProRule" id="PRU10141"/>
    </source>
</evidence>
<dbReference type="SUPFAM" id="SSF52954">
    <property type="entry name" value="Class II aaRS ABD-related"/>
    <property type="match status" value="1"/>
</dbReference>
<dbReference type="GO" id="GO:0003743">
    <property type="term" value="F:translation initiation factor activity"/>
    <property type="evidence" value="ECO:0007669"/>
    <property type="project" value="UniProtKB-KW"/>
</dbReference>
<keyword evidence="2 7" id="KW-0547">Nucleotide-binding</keyword>
<dbReference type="InterPro" id="IPR011009">
    <property type="entry name" value="Kinase-like_dom_sf"/>
</dbReference>
<gene>
    <name evidence="10" type="primary">EIF2AK4</name>
    <name evidence="10" type="ORF">TSPGSL018_22770</name>
</gene>
<dbReference type="GO" id="GO:0007165">
    <property type="term" value="P:signal transduction"/>
    <property type="evidence" value="ECO:0007669"/>
    <property type="project" value="UniProtKB-ARBA"/>
</dbReference>
<proteinExistence type="inferred from homology"/>
<sequence>MGHLVTMAASGQPPAALEALLANLQEGGLMPPWVGHCLLHQPKLFQRAFARVFSAEDGPQPKDVEASASIVRKFWAPDARRGPGSPLGLRGVSGGYASRYETDFQELRKLGSGGFGVVMAAINRLDGRQYAVKRIPLPTSQPSALARIMREVTTLSRLQHPGVVRYFQAWREFYIGDDEATDDEADAWGSETEASLRPSRPGHASASVIGSRSFTASRGFPPMLEAFQSRRAEPRLRAERSSASALPWQRPSHIGTASEARHPGGQIQMQEVLYIQMEFCPRTLHEVINQEGGLEEVDAWEVLRQILAALAHVHSQGIIHRDLKPANIFYDAKGDIKLGDFGLAKYSEGGPPAEVDGGEAGHAPTGGGPPAWDSQQGARAGPEPSGVCGTTVYISPEISQGWAEYDDKVDIYSLGIIAFEMWHHFETGMERFVVLRDLREHGKMPSEWEARHPKVAAMIRWLTAHSPAQRPTAADVLRSDLLPPRVGDEQLKDLLRSLPNNPIAHERTIEAIFEISAAAPPVSGFGQSLPGTPVSEKASASAHKAVTGAVKSVFESHGAVAMSSGLVGPAYPSMPRQAPRLLARSAGLLALRHEMRYPFAVWLADQAQGQRWTGEALRRYEIASVHRSTSRSALPRQYMQVDFDVVEPAAASSPVERMLAEAEVIKAVTEILDEIAPAVGSYQVRLGHCALLQLALQFISPAKEQRTSVMELLVNQAGAVCPLAPDARSRRWPSVKVALEGLGLSSAAIKRARQMLVTAPGVAEAAFHRLSAMLPVSRKKTAANESSAESPCLLDLRKLVEYLEAWGIPSSAIAVDPLMARNADYYSGALFQIHVAAPCLGSRLPSSSNASGPPAPATHVVAVGGRYDGLLRSLWPRTTCALPPPAAVGATINAERLIALYRVYSLKSAAGNHSFHPKSLQLSSADVLVCARGGGGLLRERMALVAALWARQIKAEMLHAASPSLTEQYQYASIRGMRWLVTLEDARLKTADTVTVKCLERKMEEQVPYSEVARYLQQALASSSGLTIRQRAPSNVVSGSSNVGYLACAEEADETEEDATGSRRGGYRTRKHQ</sequence>
<dbReference type="SMART" id="SM00220">
    <property type="entry name" value="S_TKc"/>
    <property type="match status" value="1"/>
</dbReference>
<dbReference type="Gene3D" id="3.30.930.10">
    <property type="entry name" value="Bira Bifunctional Protein, Domain 2"/>
    <property type="match status" value="1"/>
</dbReference>
<dbReference type="GO" id="GO:0005524">
    <property type="term" value="F:ATP binding"/>
    <property type="evidence" value="ECO:0007669"/>
    <property type="project" value="UniProtKB-UniRule"/>
</dbReference>
<dbReference type="InterPro" id="IPR008271">
    <property type="entry name" value="Ser/Thr_kinase_AS"/>
</dbReference>
<dbReference type="FunFam" id="3.40.50.800:FF:000012">
    <property type="entry name" value="Histidine--tRNA ligase, cytoplasmic"/>
    <property type="match status" value="1"/>
</dbReference>
<dbReference type="AlphaFoldDB" id="A0A061RY03"/>
<feature type="domain" description="Protein kinase" evidence="9">
    <location>
        <begin position="104"/>
        <end position="482"/>
    </location>
</feature>
<evidence type="ECO:0000256" key="4">
    <source>
        <dbReference type="ARBA" id="ARBA00022840"/>
    </source>
</evidence>
<dbReference type="EMBL" id="GBEZ01010090">
    <property type="protein sequence ID" value="JAC75555.1"/>
    <property type="molecule type" value="Transcribed_RNA"/>
</dbReference>
<keyword evidence="1" id="KW-0808">Transferase</keyword>
<evidence type="ECO:0000256" key="3">
    <source>
        <dbReference type="ARBA" id="ARBA00022777"/>
    </source>
</evidence>
<dbReference type="InterPro" id="IPR036621">
    <property type="entry name" value="Anticodon-bd_dom_sf"/>
</dbReference>